<evidence type="ECO:0000313" key="3">
    <source>
        <dbReference type="EMBL" id="MBP3963815.1"/>
    </source>
</evidence>
<dbReference type="PROSITE" id="PS51272">
    <property type="entry name" value="SLH"/>
    <property type="match status" value="1"/>
</dbReference>
<reference evidence="3 4" key="1">
    <citation type="submission" date="2021-04" db="EMBL/GenBank/DDBJ databases">
        <title>Paenibacillus sp. DLE-14 whole genome sequence.</title>
        <authorList>
            <person name="Ham Y.J."/>
        </authorList>
    </citation>
    <scope>NUCLEOTIDE SEQUENCE [LARGE SCALE GENOMIC DNA]</scope>
    <source>
        <strain evidence="3 4">DLE-14</strain>
    </source>
</reference>
<evidence type="ECO:0000259" key="2">
    <source>
        <dbReference type="PROSITE" id="PS51272"/>
    </source>
</evidence>
<name>A0ABS5CEE4_9BACL</name>
<feature type="region of interest" description="Disordered" evidence="1">
    <location>
        <begin position="216"/>
        <end position="236"/>
    </location>
</feature>
<feature type="domain" description="SLH" evidence="2">
    <location>
        <begin position="79"/>
        <end position="142"/>
    </location>
</feature>
<dbReference type="EMBL" id="JAGKSP010000005">
    <property type="protein sequence ID" value="MBP3963815.1"/>
    <property type="molecule type" value="Genomic_DNA"/>
</dbReference>
<dbReference type="Proteomes" id="UP000673394">
    <property type="component" value="Unassembled WGS sequence"/>
</dbReference>
<protein>
    <submittedName>
        <fullName evidence="3">S-layer homology domain-containing protein</fullName>
    </submittedName>
</protein>
<dbReference type="RefSeq" id="WP_210658589.1">
    <property type="nucleotide sequence ID" value="NZ_JAGKSP010000005.1"/>
</dbReference>
<evidence type="ECO:0000256" key="1">
    <source>
        <dbReference type="SAM" id="MobiDB-lite"/>
    </source>
</evidence>
<accession>A0ABS5CEE4</accession>
<keyword evidence="4" id="KW-1185">Reference proteome</keyword>
<evidence type="ECO:0000313" key="4">
    <source>
        <dbReference type="Proteomes" id="UP000673394"/>
    </source>
</evidence>
<proteinExistence type="predicted"/>
<gene>
    <name evidence="3" type="ORF">I8J30_13950</name>
</gene>
<sequence length="247" mass="26403">MRKYTITTILLLSIFLLIVSPVNGVSNDRTKQADTLHQLGLFNGMDNGYQLEAAFTRAQGTAMLLRLAGEDGAAAKAQLKPAFTDVKSTHWAAASIAYAINKGYVKGISSFSFAPDRLMTGKEFLTLINRLLGYPDAVPARAAELSQKNGLLQTNAAERLTGANPFLRGDMVEVAYAALIAKPAGNKNTLLQTLVEDKGAISAVAAVASGLYTSTSKDTDDDFYTPEPGSDPIDSIEEAIRQKLDGK</sequence>
<comment type="caution">
    <text evidence="3">The sequence shown here is derived from an EMBL/GenBank/DDBJ whole genome shotgun (WGS) entry which is preliminary data.</text>
</comment>
<dbReference type="Pfam" id="PF00395">
    <property type="entry name" value="SLH"/>
    <property type="match status" value="1"/>
</dbReference>
<organism evidence="3 4">
    <name type="scientific">Paenibacillus lignilyticus</name>
    <dbReference type="NCBI Taxonomy" id="1172615"/>
    <lineage>
        <taxon>Bacteria</taxon>
        <taxon>Bacillati</taxon>
        <taxon>Bacillota</taxon>
        <taxon>Bacilli</taxon>
        <taxon>Bacillales</taxon>
        <taxon>Paenibacillaceae</taxon>
        <taxon>Paenibacillus</taxon>
    </lineage>
</organism>
<dbReference type="InterPro" id="IPR001119">
    <property type="entry name" value="SLH_dom"/>
</dbReference>